<evidence type="ECO:0000313" key="2">
    <source>
        <dbReference type="EMBL" id="QIE59411.1"/>
    </source>
</evidence>
<dbReference type="EMBL" id="CP049057">
    <property type="protein sequence ID" value="QIE59411.1"/>
    <property type="molecule type" value="Genomic_DNA"/>
</dbReference>
<dbReference type="PROSITE" id="PS50206">
    <property type="entry name" value="RHODANESE_3"/>
    <property type="match status" value="1"/>
</dbReference>
<feature type="domain" description="Rhodanese" evidence="1">
    <location>
        <begin position="47"/>
        <end position="138"/>
    </location>
</feature>
<dbReference type="InterPro" id="IPR001763">
    <property type="entry name" value="Rhodanese-like_dom"/>
</dbReference>
<dbReference type="RefSeq" id="WP_164679426.1">
    <property type="nucleotide sequence ID" value="NZ_CP049057.1"/>
</dbReference>
<accession>A0A6G6GNX4</accession>
<evidence type="ECO:0000259" key="1">
    <source>
        <dbReference type="PROSITE" id="PS50206"/>
    </source>
</evidence>
<sequence>MKNFLYILALLLSFHGFSQKSLDELIAQYNTRSVPYISVEGLRALQLNSDIVVLDTREHLEYNVSKIKDAKFVGFNNFSITKVSEEIKDKNTPIVVYCSLGIRSEEIGEKLAKAGFTNIKNLYGGIFEWKNKGYPTLNPQEKETDSIHTFSKAWSKWLKKGIPVYKW</sequence>
<evidence type="ECO:0000313" key="3">
    <source>
        <dbReference type="Proteomes" id="UP000505306"/>
    </source>
</evidence>
<organism evidence="2 3">
    <name type="scientific">Rasiella rasia</name>
    <dbReference type="NCBI Taxonomy" id="2744027"/>
    <lineage>
        <taxon>Bacteria</taxon>
        <taxon>Pseudomonadati</taxon>
        <taxon>Bacteroidota</taxon>
        <taxon>Flavobacteriia</taxon>
        <taxon>Flavobacteriales</taxon>
        <taxon>Flavobacteriaceae</taxon>
        <taxon>Rasiella</taxon>
    </lineage>
</organism>
<reference evidence="2 3" key="1">
    <citation type="submission" date="2020-02" db="EMBL/GenBank/DDBJ databases">
        <title>Complete genome sequence of Flavobacteriaceae bacterium.</title>
        <authorList>
            <person name="Kim S.-J."/>
            <person name="Kim Y.-S."/>
            <person name="Kim K.-H."/>
        </authorList>
    </citation>
    <scope>NUCLEOTIDE SEQUENCE [LARGE SCALE GENOMIC DNA]</scope>
    <source>
        <strain evidence="2 3">RR4-40</strain>
    </source>
</reference>
<proteinExistence type="predicted"/>
<name>A0A6G6GNX4_9FLAO</name>
<protein>
    <submittedName>
        <fullName evidence="2">Rhodanese-like domain-containing protein</fullName>
    </submittedName>
</protein>
<dbReference type="InterPro" id="IPR050229">
    <property type="entry name" value="GlpE_sulfurtransferase"/>
</dbReference>
<dbReference type="AlphaFoldDB" id="A0A6G6GNX4"/>
<dbReference type="NCBIfam" id="NF045521">
    <property type="entry name" value="rhoda_near_glyco"/>
    <property type="match status" value="1"/>
</dbReference>
<dbReference type="PANTHER" id="PTHR43031">
    <property type="entry name" value="FAD-DEPENDENT OXIDOREDUCTASE"/>
    <property type="match status" value="1"/>
</dbReference>
<dbReference type="KEGG" id="mgel:G5B37_07485"/>
<gene>
    <name evidence="2" type="ORF">G5B37_07485</name>
</gene>
<dbReference type="InterPro" id="IPR036873">
    <property type="entry name" value="Rhodanese-like_dom_sf"/>
</dbReference>
<dbReference type="Gene3D" id="3.40.250.10">
    <property type="entry name" value="Rhodanese-like domain"/>
    <property type="match status" value="1"/>
</dbReference>
<dbReference type="CDD" id="cd00158">
    <property type="entry name" value="RHOD"/>
    <property type="match status" value="1"/>
</dbReference>
<dbReference type="SMART" id="SM00450">
    <property type="entry name" value="RHOD"/>
    <property type="match status" value="1"/>
</dbReference>
<dbReference type="Pfam" id="PF00581">
    <property type="entry name" value="Rhodanese"/>
    <property type="match status" value="1"/>
</dbReference>
<dbReference type="PANTHER" id="PTHR43031:SF1">
    <property type="entry name" value="PYRIDINE NUCLEOTIDE-DISULPHIDE OXIDOREDUCTASE"/>
    <property type="match status" value="1"/>
</dbReference>
<dbReference type="SUPFAM" id="SSF52821">
    <property type="entry name" value="Rhodanese/Cell cycle control phosphatase"/>
    <property type="match status" value="1"/>
</dbReference>
<dbReference type="Proteomes" id="UP000505306">
    <property type="component" value="Chromosome"/>
</dbReference>
<keyword evidence="3" id="KW-1185">Reference proteome</keyword>